<evidence type="ECO:0000313" key="2">
    <source>
        <dbReference type="Proteomes" id="UP000199072"/>
    </source>
</evidence>
<dbReference type="EMBL" id="FNAI01000008">
    <property type="protein sequence ID" value="SDE63626.1"/>
    <property type="molecule type" value="Genomic_DNA"/>
</dbReference>
<organism evidence="1 2">
    <name type="scientific">Mucilaginibacter pineti</name>
    <dbReference type="NCBI Taxonomy" id="1391627"/>
    <lineage>
        <taxon>Bacteria</taxon>
        <taxon>Pseudomonadati</taxon>
        <taxon>Bacteroidota</taxon>
        <taxon>Sphingobacteriia</taxon>
        <taxon>Sphingobacteriales</taxon>
        <taxon>Sphingobacteriaceae</taxon>
        <taxon>Mucilaginibacter</taxon>
    </lineage>
</organism>
<keyword evidence="2" id="KW-1185">Reference proteome</keyword>
<dbReference type="Proteomes" id="UP000199072">
    <property type="component" value="Unassembled WGS sequence"/>
</dbReference>
<reference evidence="1 2" key="1">
    <citation type="submission" date="2016-10" db="EMBL/GenBank/DDBJ databases">
        <authorList>
            <person name="de Groot N.N."/>
        </authorList>
    </citation>
    <scope>NUCLEOTIDE SEQUENCE [LARGE SCALE GENOMIC DNA]</scope>
    <source>
        <strain evidence="1 2">47C3B</strain>
    </source>
</reference>
<name>A0A1G7EJP1_9SPHI</name>
<dbReference type="AlphaFoldDB" id="A0A1G7EJP1"/>
<sequence length="72" mass="8220">MMEERIWLLLELFISGQASANETGELVGLLHKHPDQLGHVEEFLAEFLDPNPQVTEAQKQALIRRARAAKKR</sequence>
<gene>
    <name evidence="1" type="ORF">SAMN05216464_10848</name>
</gene>
<proteinExistence type="predicted"/>
<evidence type="ECO:0000313" key="1">
    <source>
        <dbReference type="EMBL" id="SDE63626.1"/>
    </source>
</evidence>
<dbReference type="RefSeq" id="WP_143014150.1">
    <property type="nucleotide sequence ID" value="NZ_FNAI01000008.1"/>
</dbReference>
<protein>
    <submittedName>
        <fullName evidence="1">Uncharacterized protein</fullName>
    </submittedName>
</protein>
<dbReference type="STRING" id="1391627.SAMN05216464_10848"/>
<accession>A0A1G7EJP1</accession>